<protein>
    <submittedName>
        <fullName evidence="1">Uncharacterized protein</fullName>
    </submittedName>
</protein>
<dbReference type="STRING" id="329726.AM1_5641"/>
<dbReference type="EMBL" id="CP000828">
    <property type="protein sequence ID" value="ABW30591.1"/>
    <property type="molecule type" value="Genomic_DNA"/>
</dbReference>
<proteinExistence type="predicted"/>
<dbReference type="KEGG" id="amr:AM1_5641"/>
<reference evidence="1 2" key="1">
    <citation type="journal article" date="2008" name="Proc. Natl. Acad. Sci. U.S.A.">
        <title>Niche adaptation and genome expansion in the chlorophyll d-producing cyanobacterium Acaryochloris marina.</title>
        <authorList>
            <person name="Swingley W.D."/>
            <person name="Chen M."/>
            <person name="Cheung P.C."/>
            <person name="Conrad A.L."/>
            <person name="Dejesa L.C."/>
            <person name="Hao J."/>
            <person name="Honchak B.M."/>
            <person name="Karbach L.E."/>
            <person name="Kurdoglu A."/>
            <person name="Lahiri S."/>
            <person name="Mastrian S.D."/>
            <person name="Miyashita H."/>
            <person name="Page L."/>
            <person name="Ramakrishna P."/>
            <person name="Satoh S."/>
            <person name="Sattley W.M."/>
            <person name="Shimada Y."/>
            <person name="Taylor H.L."/>
            <person name="Tomo T."/>
            <person name="Tsuchiya T."/>
            <person name="Wang Z.T."/>
            <person name="Raymond J."/>
            <person name="Mimuro M."/>
            <person name="Blankenship R.E."/>
            <person name="Touchman J.W."/>
        </authorList>
    </citation>
    <scope>NUCLEOTIDE SEQUENCE [LARGE SCALE GENOMIC DNA]</scope>
    <source>
        <strain evidence="2">MBIC 11017</strain>
    </source>
</reference>
<keyword evidence="2" id="KW-1185">Reference proteome</keyword>
<name>B0CF75_ACAM1</name>
<gene>
    <name evidence="1" type="ordered locus">AM1_5641</name>
</gene>
<sequence length="52" mass="5901">MTWMGQNYNPENHWTQTYLSADHPWAADIVLPKRGKAISTGTRAIDLARNDS</sequence>
<evidence type="ECO:0000313" key="2">
    <source>
        <dbReference type="Proteomes" id="UP000000268"/>
    </source>
</evidence>
<evidence type="ECO:0000313" key="1">
    <source>
        <dbReference type="EMBL" id="ABW30591.1"/>
    </source>
</evidence>
<organism evidence="1 2">
    <name type="scientific">Acaryochloris marina (strain MBIC 11017)</name>
    <dbReference type="NCBI Taxonomy" id="329726"/>
    <lineage>
        <taxon>Bacteria</taxon>
        <taxon>Bacillati</taxon>
        <taxon>Cyanobacteriota</taxon>
        <taxon>Cyanophyceae</taxon>
        <taxon>Acaryochloridales</taxon>
        <taxon>Acaryochloridaceae</taxon>
        <taxon>Acaryochloris</taxon>
    </lineage>
</organism>
<accession>B0CF75</accession>
<dbReference type="Proteomes" id="UP000000268">
    <property type="component" value="Chromosome"/>
</dbReference>
<dbReference type="AlphaFoldDB" id="B0CF75"/>
<dbReference type="HOGENOM" id="CLU_3075597_0_0_3"/>